<feature type="compositionally biased region" description="Basic residues" evidence="4">
    <location>
        <begin position="39"/>
        <end position="59"/>
    </location>
</feature>
<evidence type="ECO:0000313" key="5">
    <source>
        <dbReference type="EMBL" id="TPX53534.1"/>
    </source>
</evidence>
<evidence type="ECO:0000256" key="1">
    <source>
        <dbReference type="ARBA" id="ARBA00004123"/>
    </source>
</evidence>
<gene>
    <name evidence="5" type="ORF">SeMB42_g00730</name>
</gene>
<feature type="compositionally biased region" description="Basic and acidic residues" evidence="4">
    <location>
        <begin position="24"/>
        <end position="38"/>
    </location>
</feature>
<dbReference type="PANTHER" id="PTHR13471">
    <property type="entry name" value="TETRATRICOPEPTIDE-LIKE HELICAL"/>
    <property type="match status" value="1"/>
</dbReference>
<dbReference type="PANTHER" id="PTHR13471:SF0">
    <property type="entry name" value="NUCLEAR EXOSOME REGULATOR NRDE2"/>
    <property type="match status" value="1"/>
</dbReference>
<comment type="similarity">
    <text evidence="2">Belongs to the NRDE2 family.</text>
</comment>
<keyword evidence="3" id="KW-0539">Nucleus</keyword>
<dbReference type="InterPro" id="IPR013633">
    <property type="entry name" value="NRDE-2"/>
</dbReference>
<dbReference type="GO" id="GO:0031048">
    <property type="term" value="P:regulatory ncRNA-mediated heterochromatin formation"/>
    <property type="evidence" value="ECO:0007669"/>
    <property type="project" value="TreeGrafter"/>
</dbReference>
<dbReference type="VEuPathDB" id="FungiDB:SeMB42_g00730"/>
<dbReference type="GO" id="GO:1902369">
    <property type="term" value="P:negative regulation of RNA catabolic process"/>
    <property type="evidence" value="ECO:0007669"/>
    <property type="project" value="TreeGrafter"/>
</dbReference>
<evidence type="ECO:0000256" key="4">
    <source>
        <dbReference type="SAM" id="MobiDB-lite"/>
    </source>
</evidence>
<protein>
    <submittedName>
        <fullName evidence="5">Uncharacterized protein</fullName>
    </submittedName>
</protein>
<comment type="caution">
    <text evidence="5">The sequence shown here is derived from an EMBL/GenBank/DDBJ whole genome shotgun (WGS) entry which is preliminary data.</text>
</comment>
<dbReference type="Proteomes" id="UP000317494">
    <property type="component" value="Unassembled WGS sequence"/>
</dbReference>
<evidence type="ECO:0000256" key="3">
    <source>
        <dbReference type="ARBA" id="ARBA00023242"/>
    </source>
</evidence>
<feature type="region of interest" description="Disordered" evidence="4">
    <location>
        <begin position="1"/>
        <end position="84"/>
    </location>
</feature>
<organism evidence="5 6">
    <name type="scientific">Synchytrium endobioticum</name>
    <dbReference type="NCBI Taxonomy" id="286115"/>
    <lineage>
        <taxon>Eukaryota</taxon>
        <taxon>Fungi</taxon>
        <taxon>Fungi incertae sedis</taxon>
        <taxon>Chytridiomycota</taxon>
        <taxon>Chytridiomycota incertae sedis</taxon>
        <taxon>Chytridiomycetes</taxon>
        <taxon>Synchytriales</taxon>
        <taxon>Synchytriaceae</taxon>
        <taxon>Synchytrium</taxon>
    </lineage>
</organism>
<keyword evidence="6" id="KW-1185">Reference proteome</keyword>
<evidence type="ECO:0000313" key="6">
    <source>
        <dbReference type="Proteomes" id="UP000317494"/>
    </source>
</evidence>
<dbReference type="AlphaFoldDB" id="A0A507DPE6"/>
<reference evidence="5 6" key="1">
    <citation type="journal article" date="2019" name="Sci. Rep.">
        <title>Comparative genomics of chytrid fungi reveal insights into the obligate biotrophic and pathogenic lifestyle of Synchytrium endobioticum.</title>
        <authorList>
            <person name="van de Vossenberg B.T.L.H."/>
            <person name="Warris S."/>
            <person name="Nguyen H.D.T."/>
            <person name="van Gent-Pelzer M.P.E."/>
            <person name="Joly D.L."/>
            <person name="van de Geest H.C."/>
            <person name="Bonants P.J.M."/>
            <person name="Smith D.S."/>
            <person name="Levesque C.A."/>
            <person name="van der Lee T.A.J."/>
        </authorList>
    </citation>
    <scope>NUCLEOTIDE SEQUENCE [LARGE SCALE GENOMIC DNA]</scope>
    <source>
        <strain evidence="5 6">MB42</strain>
    </source>
</reference>
<dbReference type="STRING" id="286115.A0A507DPE6"/>
<dbReference type="GO" id="GO:0071013">
    <property type="term" value="C:catalytic step 2 spliceosome"/>
    <property type="evidence" value="ECO:0007669"/>
    <property type="project" value="TreeGrafter"/>
</dbReference>
<evidence type="ECO:0000256" key="2">
    <source>
        <dbReference type="ARBA" id="ARBA00009265"/>
    </source>
</evidence>
<feature type="compositionally biased region" description="Low complexity" evidence="4">
    <location>
        <begin position="1"/>
        <end position="18"/>
    </location>
</feature>
<dbReference type="EMBL" id="QEAN01000015">
    <property type="protein sequence ID" value="TPX53534.1"/>
    <property type="molecule type" value="Genomic_DNA"/>
</dbReference>
<dbReference type="Gene3D" id="1.25.40.10">
    <property type="entry name" value="Tetratricopeptide repeat domain"/>
    <property type="match status" value="1"/>
</dbReference>
<dbReference type="SUPFAM" id="SSF48452">
    <property type="entry name" value="TPR-like"/>
    <property type="match status" value="1"/>
</dbReference>
<name>A0A507DPE6_9FUNG</name>
<comment type="subcellular location">
    <subcellularLocation>
        <location evidence="1">Nucleus</location>
    </subcellularLocation>
</comment>
<proteinExistence type="inferred from homology"/>
<dbReference type="InterPro" id="IPR011990">
    <property type="entry name" value="TPR-like_helical_dom_sf"/>
</dbReference>
<sequence>MSTDAPSFPSFSSFPSPFQATRPAVDDHDHDHDHDHAGSRKRTKDAHRKKHKHRKRLHKDRVSHEHSGRPPSPHPSPESLPIIIDTKGDQNNLLYAQESKNIPDYRRYGDAVLGADNLFVSHKDSKDKKTVVLLSTHSRHRDSYRERYEHFYRALREPPKPLNAAESLIVDPLWKVDDDFVPFQDDILLTTEALLSSDPQESFATPGVKDHGIALEKTADYSRRLRDDPYNLELWLEFADLQERPFRSKGIRRSTLVERKLSIVEKALSHMPNEESLLLAYLDCIQEIPWESKDILAKWDDVLANNKLSVKLWDKYITFRMTNDTAFSVTDCIHVFEDCIKTLNDELDSDRGATEQLLAHNLTRVCYFLAQSGYTERAIACFQAMLEMTCFPPEAVTNASFTQMMLSFEDFWESEVPRVGDEGAKGWKFTNIRDAPPPRSKGNEMDVDLVEETWIATERSEERQSWLPLRDVSDAQDVERVVFFKDIQSLLFNSTLATTKSDILYSCLNFLGVPVNNYGSNDPISPITKYVMSWATLLAHLTWLKRCLIGCKKGVNPKRLLNTFFAGLHAPKLCRASMEPSQEPQSTQLLELLLLES</sequence>
<dbReference type="Pfam" id="PF08424">
    <property type="entry name" value="NRDE-2"/>
    <property type="match status" value="1"/>
</dbReference>
<accession>A0A507DPE6</accession>